<name>A0A1U7CL35_9BACT</name>
<proteinExistence type="predicted"/>
<reference evidence="2" key="1">
    <citation type="submission" date="2016-12" db="EMBL/GenBank/DDBJ databases">
        <title>Comparative genomics of four Isosphaeraceae planctomycetes: a common pool of plasmids and glycoside hydrolase genes.</title>
        <authorList>
            <person name="Ivanova A."/>
        </authorList>
    </citation>
    <scope>NUCLEOTIDE SEQUENCE [LARGE SCALE GENOMIC DNA]</scope>
    <source>
        <strain evidence="2">PX4</strain>
    </source>
</reference>
<dbReference type="InterPro" id="IPR008969">
    <property type="entry name" value="CarboxyPept-like_regulatory"/>
</dbReference>
<dbReference type="STRING" id="1387353.BSF38_01020"/>
<dbReference type="RefSeq" id="WP_076343750.1">
    <property type="nucleotide sequence ID" value="NZ_CP019082.1"/>
</dbReference>
<dbReference type="SUPFAM" id="SSF49464">
    <property type="entry name" value="Carboxypeptidase regulatory domain-like"/>
    <property type="match status" value="1"/>
</dbReference>
<dbReference type="OrthoDB" id="280776at2"/>
<evidence type="ECO:0000313" key="1">
    <source>
        <dbReference type="EMBL" id="APW59593.1"/>
    </source>
</evidence>
<protein>
    <recommendedName>
        <fullName evidence="3">Nickel uptake substrate-specific transmembrane region</fullName>
    </recommendedName>
</protein>
<gene>
    <name evidence="1" type="ORF">BSF38_01020</name>
</gene>
<evidence type="ECO:0008006" key="3">
    <source>
        <dbReference type="Google" id="ProtNLM"/>
    </source>
</evidence>
<dbReference type="AlphaFoldDB" id="A0A1U7CL35"/>
<accession>A0A1U7CL35</accession>
<sequence length="406" mass="43296">MSPALIPLILLALTADRPVLVGRVTTTDGAPVVGAHVAIDSAGVRKGTSPLCPSCYLDCRKSAETDVKGEFRIDAVDPELLFNVLVMADGFRPTFAMKSDPLKEPVKVTLSAFDPSTFEANRILKGVVVDAGGRPLAGVKLTPQGFATEAFRGFSPDILDPLAVTNLKGEFVMTSKSPMEYADLRATGSGVAPRIFHGCKPEANPQTLTMTPGATLIGRVVRDGKPVVGCEVGLVQVNRGSDGWLGETSVGTDSDGRFTFVNVHPDEGYFVYTVMGSVKDGGAADAKKIHSGGEGATTDAGDFVVVRGHTIKGRVLLSDEKPVPPKTRLLLSREDAWDARYFDLDAEGRFAIDGLPTERYMLNVALKGYAVSPKNHSIDTQNGRSLVGMIDQDIDGLKILLEPRAR</sequence>
<dbReference type="EMBL" id="CP019082">
    <property type="protein sequence ID" value="APW59593.1"/>
    <property type="molecule type" value="Genomic_DNA"/>
</dbReference>
<dbReference type="Proteomes" id="UP000186309">
    <property type="component" value="Chromosome"/>
</dbReference>
<evidence type="ECO:0000313" key="2">
    <source>
        <dbReference type="Proteomes" id="UP000186309"/>
    </source>
</evidence>
<keyword evidence="2" id="KW-1185">Reference proteome</keyword>
<organism evidence="1 2">
    <name type="scientific">Paludisphaera borealis</name>
    <dbReference type="NCBI Taxonomy" id="1387353"/>
    <lineage>
        <taxon>Bacteria</taxon>
        <taxon>Pseudomonadati</taxon>
        <taxon>Planctomycetota</taxon>
        <taxon>Planctomycetia</taxon>
        <taxon>Isosphaerales</taxon>
        <taxon>Isosphaeraceae</taxon>
        <taxon>Paludisphaera</taxon>
    </lineage>
</organism>
<dbReference type="KEGG" id="pbor:BSF38_01020"/>